<comment type="caution">
    <text evidence="2">The sequence shown here is derived from an EMBL/GenBank/DDBJ whole genome shotgun (WGS) entry which is preliminary data.</text>
</comment>
<dbReference type="AlphaFoldDB" id="A0ABD6BNH0"/>
<dbReference type="Gene3D" id="3.20.20.210">
    <property type="match status" value="1"/>
</dbReference>
<proteinExistence type="predicted"/>
<keyword evidence="2" id="KW-0489">Methyltransferase</keyword>
<feature type="region of interest" description="Disordered" evidence="1">
    <location>
        <begin position="1"/>
        <end position="24"/>
    </location>
</feature>
<keyword evidence="2" id="KW-0808">Transferase</keyword>
<reference evidence="2 3" key="1">
    <citation type="journal article" date="2019" name="Int. J. Syst. Evol. Microbiol.">
        <title>The Global Catalogue of Microorganisms (GCM) 10K type strain sequencing project: providing services to taxonomists for standard genome sequencing and annotation.</title>
        <authorList>
            <consortium name="The Broad Institute Genomics Platform"/>
            <consortium name="The Broad Institute Genome Sequencing Center for Infectious Disease"/>
            <person name="Wu L."/>
            <person name="Ma J."/>
        </authorList>
    </citation>
    <scope>NUCLEOTIDE SEQUENCE [LARGE SCALE GENOMIC DNA]</scope>
    <source>
        <strain evidence="2 3">CGMCC 1.12859</strain>
    </source>
</reference>
<protein>
    <submittedName>
        <fullName evidence="2">5-methyltetrahydropteroyltriglutamate--homocysteine methyltransferase</fullName>
    </submittedName>
</protein>
<evidence type="ECO:0000256" key="1">
    <source>
        <dbReference type="SAM" id="MobiDB-lite"/>
    </source>
</evidence>
<name>A0ABD6BNH0_9EURY</name>
<dbReference type="Proteomes" id="UP001597139">
    <property type="component" value="Unassembled WGS sequence"/>
</dbReference>
<evidence type="ECO:0000313" key="2">
    <source>
        <dbReference type="EMBL" id="MFD1566117.1"/>
    </source>
</evidence>
<sequence>MTDRVATTVGLFPSPEGSTAEQAREAGVDAQRGAGIDHVVEGQAGWSDLTAPLARHDAVEQGEDGLRIEGELTPTGTLAAEHAAAAALLTPEESLHAVVPGPYTLARRTDRGADALAPITDYLAGEVAALPDHGTLSILDPALVTDPPGDGVDARASEAIDTLAGASGADTVLQTWGAAYEEKPYAHLMDADVDAFAFDFVAGDRETHLYNVTEFGTKDSVALGLVDARDPDLEDPGTVADRVDWVLGRIPSQTFETAYIVPNGGLASLPTPAFREKLAALAGAVVAPSE</sequence>
<accession>A0ABD6BNH0</accession>
<dbReference type="EMBL" id="JBHUCZ010000001">
    <property type="protein sequence ID" value="MFD1566117.1"/>
    <property type="molecule type" value="Genomic_DNA"/>
</dbReference>
<gene>
    <name evidence="2" type="ORF">ACFSAU_01295</name>
</gene>
<dbReference type="GO" id="GO:0008168">
    <property type="term" value="F:methyltransferase activity"/>
    <property type="evidence" value="ECO:0007669"/>
    <property type="project" value="UniProtKB-KW"/>
</dbReference>
<evidence type="ECO:0000313" key="3">
    <source>
        <dbReference type="Proteomes" id="UP001597139"/>
    </source>
</evidence>
<dbReference type="InterPro" id="IPR038071">
    <property type="entry name" value="UROD/MetE-like_sf"/>
</dbReference>
<keyword evidence="3" id="KW-1185">Reference proteome</keyword>
<organism evidence="2 3">
    <name type="scientific">Halolamina litorea</name>
    <dbReference type="NCBI Taxonomy" id="1515593"/>
    <lineage>
        <taxon>Archaea</taxon>
        <taxon>Methanobacteriati</taxon>
        <taxon>Methanobacteriota</taxon>
        <taxon>Stenosarchaea group</taxon>
        <taxon>Halobacteria</taxon>
        <taxon>Halobacteriales</taxon>
        <taxon>Haloferacaceae</taxon>
    </lineage>
</organism>
<dbReference type="RefSeq" id="WP_267645385.1">
    <property type="nucleotide sequence ID" value="NZ_JANHGR010000001.1"/>
</dbReference>
<dbReference type="GO" id="GO:0032259">
    <property type="term" value="P:methylation"/>
    <property type="evidence" value="ECO:0007669"/>
    <property type="project" value="UniProtKB-KW"/>
</dbReference>
<dbReference type="SUPFAM" id="SSF51726">
    <property type="entry name" value="UROD/MetE-like"/>
    <property type="match status" value="1"/>
</dbReference>